<gene>
    <name evidence="2" type="ORF">TUEID40_02125</name>
</gene>
<dbReference type="EMBL" id="LR700248">
    <property type="protein sequence ID" value="VVH80961.1"/>
    <property type="molecule type" value="Genomic_DNA"/>
</dbReference>
<accession>A0A5E5QYA7</accession>
<name>A0A5E5QYA7_PSEAI</name>
<sequence>MNDKTRVAAIGMCERVLREEYQHYAEHGILRSTNRFIETLLGRTHELAGAYIELGEGLAAEPRVLKSFFEIYTAAIQSWSPQKIKQAREDRDELTELNMRIAKASETLSELLSRRTEVKERSGFTCDTYYHIMDVVEGASEGNGLFGSCLKEKLAGLTYQYDLKYWPTIGKVVEQIGIDAAKAITVARDSSISAATEARRPGLADFLKAFEAGLERNRVGNNGLIPDEFSLTDSSMASLVNCGLELEVEDMVGAEFVKRFRQRERERAKGEGQVGG</sequence>
<proteinExistence type="predicted"/>
<keyword evidence="1" id="KW-0175">Coiled coil</keyword>
<evidence type="ECO:0000256" key="1">
    <source>
        <dbReference type="SAM" id="Coils"/>
    </source>
</evidence>
<organism evidence="2">
    <name type="scientific">Pseudomonas aeruginosa</name>
    <dbReference type="NCBI Taxonomy" id="287"/>
    <lineage>
        <taxon>Bacteria</taxon>
        <taxon>Pseudomonadati</taxon>
        <taxon>Pseudomonadota</taxon>
        <taxon>Gammaproteobacteria</taxon>
        <taxon>Pseudomonadales</taxon>
        <taxon>Pseudomonadaceae</taxon>
        <taxon>Pseudomonas</taxon>
    </lineage>
</organism>
<evidence type="ECO:0000313" key="2">
    <source>
        <dbReference type="EMBL" id="VVH80961.1"/>
    </source>
</evidence>
<feature type="coiled-coil region" evidence="1">
    <location>
        <begin position="84"/>
        <end position="121"/>
    </location>
</feature>
<dbReference type="RefSeq" id="WP_029528609.1">
    <property type="nucleotide sequence ID" value="NZ_CP039749.1"/>
</dbReference>
<reference evidence="2" key="1">
    <citation type="submission" date="2019-09" db="EMBL/GenBank/DDBJ databases">
        <authorList>
            <person name="Gross C."/>
            <person name="Bohn E."/>
        </authorList>
    </citation>
    <scope>NUCLEOTIDE SEQUENCE</scope>
    <source>
        <strain evidence="2">ID40</strain>
    </source>
</reference>
<dbReference type="AlphaFoldDB" id="A0A5E5QYA7"/>
<protein>
    <submittedName>
        <fullName evidence="2">Uncharacterized protein</fullName>
    </submittedName>
</protein>